<dbReference type="Proteomes" id="UP000700596">
    <property type="component" value="Unassembled WGS sequence"/>
</dbReference>
<dbReference type="PANTHER" id="PTHR37017">
    <property type="entry name" value="AB HYDROLASE-1 DOMAIN-CONTAINING PROTEIN-RELATED"/>
    <property type="match status" value="1"/>
</dbReference>
<dbReference type="EMBL" id="JAGMWT010000002">
    <property type="protein sequence ID" value="KAH7136014.1"/>
    <property type="molecule type" value="Genomic_DNA"/>
</dbReference>
<comment type="caution">
    <text evidence="2">The sequence shown here is derived from an EMBL/GenBank/DDBJ whole genome shotgun (WGS) entry which is preliminary data.</text>
</comment>
<dbReference type="AlphaFoldDB" id="A0A9P9EB39"/>
<dbReference type="InterPro" id="IPR052897">
    <property type="entry name" value="Sec-Metab_Biosynth_Hydrolase"/>
</dbReference>
<evidence type="ECO:0000313" key="2">
    <source>
        <dbReference type="EMBL" id="KAH7136014.1"/>
    </source>
</evidence>
<feature type="domain" description="AB hydrolase-1" evidence="1">
    <location>
        <begin position="8"/>
        <end position="246"/>
    </location>
</feature>
<reference evidence="2" key="1">
    <citation type="journal article" date="2021" name="Nat. Commun.">
        <title>Genetic determinants of endophytism in the Arabidopsis root mycobiome.</title>
        <authorList>
            <person name="Mesny F."/>
            <person name="Miyauchi S."/>
            <person name="Thiergart T."/>
            <person name="Pickel B."/>
            <person name="Atanasova L."/>
            <person name="Karlsson M."/>
            <person name="Huettel B."/>
            <person name="Barry K.W."/>
            <person name="Haridas S."/>
            <person name="Chen C."/>
            <person name="Bauer D."/>
            <person name="Andreopoulos W."/>
            <person name="Pangilinan J."/>
            <person name="LaButti K."/>
            <person name="Riley R."/>
            <person name="Lipzen A."/>
            <person name="Clum A."/>
            <person name="Drula E."/>
            <person name="Henrissat B."/>
            <person name="Kohler A."/>
            <person name="Grigoriev I.V."/>
            <person name="Martin F.M."/>
            <person name="Hacquard S."/>
        </authorList>
    </citation>
    <scope>NUCLEOTIDE SEQUENCE</scope>
    <source>
        <strain evidence="2">MPI-CAGE-CH-0243</strain>
    </source>
</reference>
<sequence length="259" mass="27699">MADKRPFFVIIPGASQNPAHYGYLSHLLLCAGYPVFSALLPSVGAAGQVSVEHDTEYVRNKMILPVLDHEEHDVILVMHSYSSVPGGAAAKGLGKAERAAEGKKTGVIGQIYISALLPKGGDGKDIVGAFGGHYPPHIRPDPPANLLRCDDRVPPLYHDVPADLADAVAVSAMAQGMTSFTSPCLRATWDSDAYKGRVAFVRTLNDAAIPLPVQQMMIDATGVQWIVKDLASGHSPQISQPEKLRDLLVELAEGFEALE</sequence>
<dbReference type="Pfam" id="PF12697">
    <property type="entry name" value="Abhydrolase_6"/>
    <property type="match status" value="1"/>
</dbReference>
<keyword evidence="3" id="KW-1185">Reference proteome</keyword>
<dbReference type="Gene3D" id="3.40.50.1820">
    <property type="entry name" value="alpha/beta hydrolase"/>
    <property type="match status" value="1"/>
</dbReference>
<evidence type="ECO:0000313" key="3">
    <source>
        <dbReference type="Proteomes" id="UP000700596"/>
    </source>
</evidence>
<gene>
    <name evidence="2" type="ORF">B0J11DRAFT_611854</name>
</gene>
<accession>A0A9P9EB39</accession>
<dbReference type="InterPro" id="IPR029058">
    <property type="entry name" value="AB_hydrolase_fold"/>
</dbReference>
<dbReference type="InterPro" id="IPR000073">
    <property type="entry name" value="AB_hydrolase_1"/>
</dbReference>
<dbReference type="PANTHER" id="PTHR37017:SF8">
    <property type="entry name" value="AB HYDROLASE-1 DOMAIN-CONTAINING PROTEIN"/>
    <property type="match status" value="1"/>
</dbReference>
<dbReference type="OrthoDB" id="1263307at2759"/>
<evidence type="ECO:0000259" key="1">
    <source>
        <dbReference type="Pfam" id="PF12697"/>
    </source>
</evidence>
<dbReference type="SUPFAM" id="SSF53474">
    <property type="entry name" value="alpha/beta-Hydrolases"/>
    <property type="match status" value="1"/>
</dbReference>
<proteinExistence type="predicted"/>
<organism evidence="2 3">
    <name type="scientific">Dendryphion nanum</name>
    <dbReference type="NCBI Taxonomy" id="256645"/>
    <lineage>
        <taxon>Eukaryota</taxon>
        <taxon>Fungi</taxon>
        <taxon>Dikarya</taxon>
        <taxon>Ascomycota</taxon>
        <taxon>Pezizomycotina</taxon>
        <taxon>Dothideomycetes</taxon>
        <taxon>Pleosporomycetidae</taxon>
        <taxon>Pleosporales</taxon>
        <taxon>Torulaceae</taxon>
        <taxon>Dendryphion</taxon>
    </lineage>
</organism>
<protein>
    <recommendedName>
        <fullName evidence="1">AB hydrolase-1 domain-containing protein</fullName>
    </recommendedName>
</protein>
<name>A0A9P9EB39_9PLEO</name>